<evidence type="ECO:0000313" key="1">
    <source>
        <dbReference type="EMBL" id="MBC9718889.1"/>
    </source>
</evidence>
<reference evidence="1 2" key="1">
    <citation type="submission" date="2020-08" db="EMBL/GenBank/DDBJ databases">
        <title>Genemic of Streptomyces polyaspartic.</title>
        <authorList>
            <person name="Liu W."/>
        </authorList>
    </citation>
    <scope>NUCLEOTIDE SEQUENCE [LARGE SCALE GENOMIC DNA]</scope>
    <source>
        <strain evidence="1 2">TRM66268-LWL</strain>
    </source>
</reference>
<evidence type="ECO:0000313" key="2">
    <source>
        <dbReference type="Proteomes" id="UP000642284"/>
    </source>
</evidence>
<proteinExistence type="predicted"/>
<dbReference type="EMBL" id="JACTVJ010000030">
    <property type="protein sequence ID" value="MBC9718889.1"/>
    <property type="molecule type" value="Genomic_DNA"/>
</dbReference>
<dbReference type="RefSeq" id="WP_187819313.1">
    <property type="nucleotide sequence ID" value="NZ_JACTVJ010000030.1"/>
</dbReference>
<accession>A0ABR7SVJ4</accession>
<gene>
    <name evidence="1" type="ORF">H9Y04_40810</name>
</gene>
<name>A0ABR7SVJ4_9ACTN</name>
<dbReference type="Proteomes" id="UP000642284">
    <property type="component" value="Unassembled WGS sequence"/>
</dbReference>
<comment type="caution">
    <text evidence="1">The sequence shown here is derived from an EMBL/GenBank/DDBJ whole genome shotgun (WGS) entry which is preliminary data.</text>
</comment>
<organism evidence="1 2">
    <name type="scientific">Streptomyces polyasparticus</name>
    <dbReference type="NCBI Taxonomy" id="2767826"/>
    <lineage>
        <taxon>Bacteria</taxon>
        <taxon>Bacillati</taxon>
        <taxon>Actinomycetota</taxon>
        <taxon>Actinomycetes</taxon>
        <taxon>Kitasatosporales</taxon>
        <taxon>Streptomycetaceae</taxon>
        <taxon>Streptomyces</taxon>
    </lineage>
</organism>
<keyword evidence="2" id="KW-1185">Reference proteome</keyword>
<protein>
    <submittedName>
        <fullName evidence="1">Uncharacterized protein</fullName>
    </submittedName>
</protein>
<sequence length="73" mass="7997">MYLDDRYPGSVNGAVMRSQDCAGGLGTAYFKFEEFPRPDTAKKIRTTIASQDARRLLTAFAAASTTRHGCPTH</sequence>